<dbReference type="OrthoDB" id="3405380at2"/>
<organism evidence="1 2">
    <name type="scientific">Couchioplanes caeruleus</name>
    <dbReference type="NCBI Taxonomy" id="56438"/>
    <lineage>
        <taxon>Bacteria</taxon>
        <taxon>Bacillati</taxon>
        <taxon>Actinomycetota</taxon>
        <taxon>Actinomycetes</taxon>
        <taxon>Micromonosporales</taxon>
        <taxon>Micromonosporaceae</taxon>
        <taxon>Couchioplanes</taxon>
    </lineage>
</organism>
<name>A0A3N1GBW3_9ACTN</name>
<proteinExistence type="predicted"/>
<dbReference type="AlphaFoldDB" id="A0A3N1GBW3"/>
<dbReference type="Proteomes" id="UP000271683">
    <property type="component" value="Unassembled WGS sequence"/>
</dbReference>
<evidence type="ECO:0000313" key="1">
    <source>
        <dbReference type="EMBL" id="ROP27715.1"/>
    </source>
</evidence>
<gene>
    <name evidence="1" type="ORF">EDD30_0407</name>
</gene>
<accession>A0A3N1GBW3</accession>
<sequence>MITQRNGLRSVLVALVLALAFFGISTITAGAASAAERPVLAGLSAADAAKARPMTVQRSSPIKAGVGTEALPGFCSFEGVTGATQWLSCSVVIPATVFVYCTNGLIFYGYLPAPGIYSLSATPCVAYDYDLIG</sequence>
<reference evidence="1 2" key="1">
    <citation type="submission" date="2018-11" db="EMBL/GenBank/DDBJ databases">
        <title>Sequencing the genomes of 1000 actinobacteria strains.</title>
        <authorList>
            <person name="Klenk H.-P."/>
        </authorList>
    </citation>
    <scope>NUCLEOTIDE SEQUENCE [LARGE SCALE GENOMIC DNA]</scope>
    <source>
        <strain evidence="1 2">DSM 43634</strain>
    </source>
</reference>
<comment type="caution">
    <text evidence="1">The sequence shown here is derived from an EMBL/GenBank/DDBJ whole genome shotgun (WGS) entry which is preliminary data.</text>
</comment>
<protein>
    <submittedName>
        <fullName evidence="1">Uncharacterized protein</fullName>
    </submittedName>
</protein>
<dbReference type="EMBL" id="RJKL01000001">
    <property type="protein sequence ID" value="ROP27715.1"/>
    <property type="molecule type" value="Genomic_DNA"/>
</dbReference>
<evidence type="ECO:0000313" key="2">
    <source>
        <dbReference type="Proteomes" id="UP000271683"/>
    </source>
</evidence>
<dbReference type="RefSeq" id="WP_143162638.1">
    <property type="nucleotide sequence ID" value="NZ_RJKL01000001.1"/>
</dbReference>